<comment type="caution">
    <text evidence="4">The sequence shown here is derived from an EMBL/GenBank/DDBJ whole genome shotgun (WGS) entry which is preliminary data.</text>
</comment>
<feature type="region of interest" description="Disordered" evidence="3">
    <location>
        <begin position="60"/>
        <end position="82"/>
    </location>
</feature>
<dbReference type="EMBL" id="JBHTOC010000008">
    <property type="protein sequence ID" value="MFD1429961.1"/>
    <property type="molecule type" value="Genomic_DNA"/>
</dbReference>
<evidence type="ECO:0000313" key="4">
    <source>
        <dbReference type="EMBL" id="MFD1429961.1"/>
    </source>
</evidence>
<dbReference type="Gene3D" id="1.10.287.540">
    <property type="entry name" value="Helix hairpin bin"/>
    <property type="match status" value="1"/>
</dbReference>
<accession>A0ABW4CK75</accession>
<evidence type="ECO:0000256" key="1">
    <source>
        <dbReference type="ARBA" id="ARBA00022490"/>
    </source>
</evidence>
<dbReference type="PANTHER" id="PTHR37300">
    <property type="entry name" value="UPF0291 PROTEIN CBO2609/CLC_2481"/>
    <property type="match status" value="1"/>
</dbReference>
<keyword evidence="5" id="KW-1185">Reference proteome</keyword>
<dbReference type="SUPFAM" id="SSF158221">
    <property type="entry name" value="YnzC-like"/>
    <property type="match status" value="1"/>
</dbReference>
<evidence type="ECO:0000313" key="5">
    <source>
        <dbReference type="Proteomes" id="UP001597196"/>
    </source>
</evidence>
<gene>
    <name evidence="4" type="ORF">ACFQ4P_06845</name>
</gene>
<keyword evidence="1 2" id="KW-0963">Cytoplasm</keyword>
<dbReference type="RefSeq" id="WP_203628166.1">
    <property type="nucleotide sequence ID" value="NZ_BOLQ01000019.1"/>
</dbReference>
<name>A0ABW4CK75_9LACO</name>
<proteinExistence type="inferred from homology"/>
<evidence type="ECO:0000256" key="3">
    <source>
        <dbReference type="SAM" id="MobiDB-lite"/>
    </source>
</evidence>
<dbReference type="InterPro" id="IPR009242">
    <property type="entry name" value="DUF896"/>
</dbReference>
<dbReference type="Proteomes" id="UP001597196">
    <property type="component" value="Unassembled WGS sequence"/>
</dbReference>
<sequence>MDGEQPQARLDRINELAKLAKERELTDAELAERKVLRDAYLKDFRAGFEQRMAESKYYDKKGNEITPEKLKDVQRKQGWRED</sequence>
<comment type="similarity">
    <text evidence="2">Belongs to the UPF0291 family.</text>
</comment>
<protein>
    <recommendedName>
        <fullName evidence="2">UPF0291 protein ACFQ4P_06845</fullName>
    </recommendedName>
</protein>
<dbReference type="HAMAP" id="MF_01103">
    <property type="entry name" value="UPF0291"/>
    <property type="match status" value="1"/>
</dbReference>
<comment type="subcellular location">
    <subcellularLocation>
        <location evidence="2">Cytoplasm</location>
    </subcellularLocation>
</comment>
<evidence type="ECO:0000256" key="2">
    <source>
        <dbReference type="HAMAP-Rule" id="MF_01103"/>
    </source>
</evidence>
<dbReference type="Pfam" id="PF05979">
    <property type="entry name" value="DUF896"/>
    <property type="match status" value="1"/>
</dbReference>
<organism evidence="4 5">
    <name type="scientific">Lacticaseibacillus mingshuiensis</name>
    <dbReference type="NCBI Taxonomy" id="2799574"/>
    <lineage>
        <taxon>Bacteria</taxon>
        <taxon>Bacillati</taxon>
        <taxon>Bacillota</taxon>
        <taxon>Bacilli</taxon>
        <taxon>Lactobacillales</taxon>
        <taxon>Lactobacillaceae</taxon>
        <taxon>Lacticaseibacillus</taxon>
    </lineage>
</organism>
<reference evidence="5" key="1">
    <citation type="journal article" date="2019" name="Int. J. Syst. Evol. Microbiol.">
        <title>The Global Catalogue of Microorganisms (GCM) 10K type strain sequencing project: providing services to taxonomists for standard genome sequencing and annotation.</title>
        <authorList>
            <consortium name="The Broad Institute Genomics Platform"/>
            <consortium name="The Broad Institute Genome Sequencing Center for Infectious Disease"/>
            <person name="Wu L."/>
            <person name="Ma J."/>
        </authorList>
    </citation>
    <scope>NUCLEOTIDE SEQUENCE [LARGE SCALE GENOMIC DNA]</scope>
    <source>
        <strain evidence="5">CCM 8980</strain>
    </source>
</reference>
<dbReference type="PANTHER" id="PTHR37300:SF1">
    <property type="entry name" value="UPF0291 PROTEIN YNZC"/>
    <property type="match status" value="1"/>
</dbReference>